<sequence>MFHPLRIMDFIRFKIITQLSFKIEHSVSIFFHSLDPCPLELHGYGNEECCTFNTFEEFGAQHSGFRLIYSTDEMYLNVEGEGIETKDKFCFYVPNVEVAQASHNAVREQLRVLRQKGSEDCCPINMRNGSETLVFGGLVFACTARRAPFFGEKNVDSSEFSDFFPGVPLARTFSEGKIGPAA</sequence>
<name>W1PQ94_AMBTC</name>
<gene>
    <name evidence="1" type="ORF">AMTR_s00013p00143500</name>
</gene>
<proteinExistence type="predicted"/>
<dbReference type="AlphaFoldDB" id="W1PQ94"/>
<reference evidence="2" key="1">
    <citation type="journal article" date="2013" name="Science">
        <title>The Amborella genome and the evolution of flowering plants.</title>
        <authorList>
            <consortium name="Amborella Genome Project"/>
        </authorList>
    </citation>
    <scope>NUCLEOTIDE SEQUENCE [LARGE SCALE GENOMIC DNA]</scope>
</reference>
<dbReference type="GO" id="GO:0000209">
    <property type="term" value="P:protein polyubiquitination"/>
    <property type="evidence" value="ECO:0000318"/>
    <property type="project" value="GO_Central"/>
</dbReference>
<dbReference type="Gramene" id="ERN09891">
    <property type="protein sequence ID" value="ERN09891"/>
    <property type="gene ID" value="AMTR_s00013p00143500"/>
</dbReference>
<dbReference type="HOGENOM" id="CLU_1483937_0_0_1"/>
<dbReference type="Proteomes" id="UP000017836">
    <property type="component" value="Unassembled WGS sequence"/>
</dbReference>
<accession>W1PQ94</accession>
<evidence type="ECO:0000313" key="2">
    <source>
        <dbReference type="Proteomes" id="UP000017836"/>
    </source>
</evidence>
<dbReference type="PANTHER" id="PTHR14939:SF5">
    <property type="entry name" value="F-BOX ONLY PROTEIN 22"/>
    <property type="match status" value="1"/>
</dbReference>
<keyword evidence="2" id="KW-1185">Reference proteome</keyword>
<organism evidence="1 2">
    <name type="scientific">Amborella trichopoda</name>
    <dbReference type="NCBI Taxonomy" id="13333"/>
    <lineage>
        <taxon>Eukaryota</taxon>
        <taxon>Viridiplantae</taxon>
        <taxon>Streptophyta</taxon>
        <taxon>Embryophyta</taxon>
        <taxon>Tracheophyta</taxon>
        <taxon>Spermatophyta</taxon>
        <taxon>Magnoliopsida</taxon>
        <taxon>Amborellales</taxon>
        <taxon>Amborellaceae</taxon>
        <taxon>Amborella</taxon>
    </lineage>
</organism>
<protein>
    <submittedName>
        <fullName evidence="1">Uncharacterized protein</fullName>
    </submittedName>
</protein>
<dbReference type="PANTHER" id="PTHR14939">
    <property type="entry name" value="F-BOX ONLY PROTEIN 22"/>
    <property type="match status" value="1"/>
</dbReference>
<dbReference type="EMBL" id="KI392979">
    <property type="protein sequence ID" value="ERN09891.1"/>
    <property type="molecule type" value="Genomic_DNA"/>
</dbReference>
<evidence type="ECO:0000313" key="1">
    <source>
        <dbReference type="EMBL" id="ERN09891.1"/>
    </source>
</evidence>
<dbReference type="GO" id="GO:0032436">
    <property type="term" value="P:positive regulation of proteasomal ubiquitin-dependent protein catabolic process"/>
    <property type="evidence" value="ECO:0000318"/>
    <property type="project" value="GO_Central"/>
</dbReference>